<dbReference type="InterPro" id="IPR007077">
    <property type="entry name" value="TfoX_C"/>
</dbReference>
<dbReference type="PATRIC" id="fig|1354251.4.peg.876"/>
<evidence type="ECO:0000259" key="1">
    <source>
        <dbReference type="Pfam" id="PF04993"/>
    </source>
</evidence>
<dbReference type="InterPro" id="IPR047525">
    <property type="entry name" value="TfoX-like"/>
</dbReference>
<accession>A0A1B7IWG9</accession>
<dbReference type="Gene3D" id="3.30.1460.30">
    <property type="entry name" value="YgaC/TfoX-N like chaperone"/>
    <property type="match status" value="1"/>
</dbReference>
<dbReference type="EMBL" id="LXER01000006">
    <property type="protein sequence ID" value="OAT34312.1"/>
    <property type="molecule type" value="Genomic_DNA"/>
</dbReference>
<dbReference type="SUPFAM" id="SSF159894">
    <property type="entry name" value="YgaC/TfoX-N like"/>
    <property type="match status" value="1"/>
</dbReference>
<proteinExistence type="predicted"/>
<dbReference type="PANTHER" id="PTHR36121:SF1">
    <property type="entry name" value="PROTEIN SXY"/>
    <property type="match status" value="1"/>
</dbReference>
<comment type="caution">
    <text evidence="3">The sequence shown here is derived from an EMBL/GenBank/DDBJ whole genome shotgun (WGS) entry which is preliminary data.</text>
</comment>
<keyword evidence="4" id="KW-1185">Reference proteome</keyword>
<dbReference type="AlphaFoldDB" id="A0A1B7IWG9"/>
<sequence length="163" mass="18824">MVSEGELYLRACEQTEVYFVKKAPEPLLYNKRGRTIELNYYRVDEGLWSDQQKLLELSTGALHSAQREKSRQKSQQRLKDLPNLTHSLEMMLWEAGIADVRTLQAYGAKRAWIKLKNMKKGLGVRVLLALAGAICGMHEAALPAAMRRELVEWGHIYEKRHMR</sequence>
<reference evidence="3 4" key="1">
    <citation type="submission" date="2016-04" db="EMBL/GenBank/DDBJ databases">
        <title>ATOL: Assembling a taxonomically balanced genome-scale reconstruction of the evolutionary history of the Enterobacteriaceae.</title>
        <authorList>
            <person name="Plunkett G.III."/>
            <person name="Neeno-Eckwall E.C."/>
            <person name="Glasner J.D."/>
            <person name="Perna N.T."/>
        </authorList>
    </citation>
    <scope>NUCLEOTIDE SEQUENCE [LARGE SCALE GENOMIC DNA]</scope>
    <source>
        <strain evidence="3 4">ATCC 51605</strain>
    </source>
</reference>
<feature type="domain" description="TfoX C-terminal" evidence="2">
    <location>
        <begin position="75"/>
        <end position="153"/>
    </location>
</feature>
<evidence type="ECO:0000313" key="3">
    <source>
        <dbReference type="EMBL" id="OAT34312.1"/>
    </source>
</evidence>
<organism evidence="3 4">
    <name type="scientific">Buttiauxella brennerae ATCC 51605</name>
    <dbReference type="NCBI Taxonomy" id="1354251"/>
    <lineage>
        <taxon>Bacteria</taxon>
        <taxon>Pseudomonadati</taxon>
        <taxon>Pseudomonadota</taxon>
        <taxon>Gammaproteobacteria</taxon>
        <taxon>Enterobacterales</taxon>
        <taxon>Enterobacteriaceae</taxon>
        <taxon>Buttiauxella</taxon>
    </lineage>
</organism>
<protein>
    <submittedName>
        <fullName evidence="3">DNA transformation protein</fullName>
    </submittedName>
</protein>
<dbReference type="PANTHER" id="PTHR36121">
    <property type="entry name" value="PROTEIN SXY"/>
    <property type="match status" value="1"/>
</dbReference>
<dbReference type="Gene3D" id="1.10.150.20">
    <property type="entry name" value="5' to 3' exonuclease, C-terminal subdomain"/>
    <property type="match status" value="1"/>
</dbReference>
<evidence type="ECO:0000313" key="4">
    <source>
        <dbReference type="Proteomes" id="UP000078410"/>
    </source>
</evidence>
<dbReference type="InterPro" id="IPR026256">
    <property type="entry name" value="TfoX-like_gammaprotbact"/>
</dbReference>
<dbReference type="Proteomes" id="UP000078410">
    <property type="component" value="Unassembled WGS sequence"/>
</dbReference>
<dbReference type="PIRSF" id="PIRSF028788">
    <property type="entry name" value="TfoX_Sxy"/>
    <property type="match status" value="1"/>
</dbReference>
<dbReference type="GO" id="GO:0030420">
    <property type="term" value="P:establishment of competence for transformation"/>
    <property type="evidence" value="ECO:0007669"/>
    <property type="project" value="InterPro"/>
</dbReference>
<dbReference type="Pfam" id="PF04994">
    <property type="entry name" value="TfoX_C"/>
    <property type="match status" value="1"/>
</dbReference>
<feature type="domain" description="TfoX N-terminal" evidence="1">
    <location>
        <begin position="1"/>
        <end position="63"/>
    </location>
</feature>
<evidence type="ECO:0000259" key="2">
    <source>
        <dbReference type="Pfam" id="PF04994"/>
    </source>
</evidence>
<dbReference type="Pfam" id="PF04993">
    <property type="entry name" value="TfoX_N"/>
    <property type="match status" value="1"/>
</dbReference>
<name>A0A1B7IWG9_9ENTR</name>
<dbReference type="InterPro" id="IPR007076">
    <property type="entry name" value="TfoX_N"/>
</dbReference>
<gene>
    <name evidence="3" type="ORF">M975_0854</name>
</gene>